<dbReference type="EMBL" id="CP073721">
    <property type="protein sequence ID" value="UWZ40440.1"/>
    <property type="molecule type" value="Genomic_DNA"/>
</dbReference>
<dbReference type="Proteomes" id="UP001058271">
    <property type="component" value="Chromosome"/>
</dbReference>
<feature type="transmembrane region" description="Helical" evidence="1">
    <location>
        <begin position="81"/>
        <end position="102"/>
    </location>
</feature>
<sequence length="143" mass="15005">MTIATYPNYLEAQRAVDRLSDAKFPVDRVTIVGTDVRLVERVLGRMTIGRAALAGAGSGGWFGLLVGVLLGIFAVGAWWQVVVFAVVAGLLWGAAFGAIAHAMTGGQRDFKSASNLQASTYSLMIDAEYAGQARQILGETAAG</sequence>
<dbReference type="Pfam" id="PF11181">
    <property type="entry name" value="YflT"/>
    <property type="match status" value="1"/>
</dbReference>
<evidence type="ECO:0000313" key="3">
    <source>
        <dbReference type="EMBL" id="UWZ40440.1"/>
    </source>
</evidence>
<name>A0ABY5ZHJ9_9ACTN</name>
<feature type="transmembrane region" description="Helical" evidence="1">
    <location>
        <begin position="51"/>
        <end position="75"/>
    </location>
</feature>
<proteinExistence type="predicted"/>
<organism evidence="3 4">
    <name type="scientific">Dactylosporangium roseum</name>
    <dbReference type="NCBI Taxonomy" id="47989"/>
    <lineage>
        <taxon>Bacteria</taxon>
        <taxon>Bacillati</taxon>
        <taxon>Actinomycetota</taxon>
        <taxon>Actinomycetes</taxon>
        <taxon>Micromonosporales</taxon>
        <taxon>Micromonosporaceae</taxon>
        <taxon>Dactylosporangium</taxon>
    </lineage>
</organism>
<keyword evidence="1" id="KW-0472">Membrane</keyword>
<protein>
    <recommendedName>
        <fullName evidence="2">General stress protein 17M-like domain-containing protein</fullName>
    </recommendedName>
</protein>
<evidence type="ECO:0000256" key="1">
    <source>
        <dbReference type="SAM" id="Phobius"/>
    </source>
</evidence>
<reference evidence="3" key="1">
    <citation type="submission" date="2021-04" db="EMBL/GenBank/DDBJ databases">
        <title>Biosynthetic gene clusters of Dactylosporangioum roseum.</title>
        <authorList>
            <person name="Hartkoorn R.C."/>
            <person name="Beaudoing E."/>
            <person name="Hot D."/>
            <person name="Moureu S."/>
        </authorList>
    </citation>
    <scope>NUCLEOTIDE SEQUENCE</scope>
    <source>
        <strain evidence="3">NRRL B-16295</strain>
    </source>
</reference>
<gene>
    <name evidence="3" type="ORF">Drose_18490</name>
</gene>
<keyword evidence="4" id="KW-1185">Reference proteome</keyword>
<keyword evidence="1" id="KW-0812">Transmembrane</keyword>
<feature type="domain" description="General stress protein 17M-like" evidence="2">
    <location>
        <begin position="2"/>
        <end position="78"/>
    </location>
</feature>
<dbReference type="InterPro" id="IPR025889">
    <property type="entry name" value="GSP17M-like_dom"/>
</dbReference>
<evidence type="ECO:0000259" key="2">
    <source>
        <dbReference type="Pfam" id="PF11181"/>
    </source>
</evidence>
<keyword evidence="1" id="KW-1133">Transmembrane helix</keyword>
<accession>A0ABY5ZHJ9</accession>
<evidence type="ECO:0000313" key="4">
    <source>
        <dbReference type="Proteomes" id="UP001058271"/>
    </source>
</evidence>